<reference evidence="1 2" key="1">
    <citation type="submission" date="2015-09" db="EMBL/GenBank/DDBJ databases">
        <authorList>
            <consortium name="Swine Surveillance"/>
        </authorList>
    </citation>
    <scope>NUCLEOTIDE SEQUENCE [LARGE SCALE GENOMIC DNA]</scope>
    <source>
        <strain evidence="1 2">5120</strain>
    </source>
</reference>
<gene>
    <name evidence="1" type="ORF">TL5120_03870</name>
</gene>
<name>A0A0N7LY90_9RHOB</name>
<evidence type="ECO:0000313" key="1">
    <source>
        <dbReference type="EMBL" id="CUH74052.1"/>
    </source>
</evidence>
<evidence type="ECO:0000313" key="2">
    <source>
        <dbReference type="Proteomes" id="UP000051887"/>
    </source>
</evidence>
<accession>A0A0N7LY90</accession>
<dbReference type="EMBL" id="CYSC01000044">
    <property type="protein sequence ID" value="CUH74052.1"/>
    <property type="molecule type" value="Genomic_DNA"/>
</dbReference>
<dbReference type="Proteomes" id="UP000051887">
    <property type="component" value="Unassembled WGS sequence"/>
</dbReference>
<sequence length="323" mass="34991">MPQGHALFWGFSPRLLLDSVKLRDLFDRMLGNGRAGALDLVDELAAHVNHASLFVSLVLAKQAIEAGKPIGMDRAGIARKMVGGVLALPIDAELIPGAGWCCPAPRAFVPDIAPEPGSFGLRCVSAHLQFYGGVVRKQGGSRPDQFADVLCQRLQQGRRAPDPVAQRGAMQINPFTCVDLGLPLKRQVITIFADQHVRHEAGAGPPAFDQAGRQRGLGESFTAGAGHAWADKPAHDEVTGDVIQLFGHVLAHLAQGATASIACLARRQDLIFPIQMVGQWLAAVLALRLRLIIIRRLPRVLILCGLRYLIVFRQVERQLIHAL</sequence>
<proteinExistence type="predicted"/>
<organism evidence="1 2">
    <name type="scientific">Thalassovita autumnalis</name>
    <dbReference type="NCBI Taxonomy" id="2072972"/>
    <lineage>
        <taxon>Bacteria</taxon>
        <taxon>Pseudomonadati</taxon>
        <taxon>Pseudomonadota</taxon>
        <taxon>Alphaproteobacteria</taxon>
        <taxon>Rhodobacterales</taxon>
        <taxon>Roseobacteraceae</taxon>
        <taxon>Thalassovita</taxon>
    </lineage>
</organism>
<dbReference type="AlphaFoldDB" id="A0A0N7LY90"/>
<protein>
    <submittedName>
        <fullName evidence="1">Uncharacterized protein</fullName>
    </submittedName>
</protein>